<dbReference type="NCBIfam" id="TIGR03816">
    <property type="entry name" value="tadE_like_DECH"/>
    <property type="match status" value="1"/>
</dbReference>
<dbReference type="EMBL" id="CP053892">
    <property type="protein sequence ID" value="QKG23949.1"/>
    <property type="molecule type" value="Genomic_DNA"/>
</dbReference>
<organism evidence="3 4">
    <name type="scientific">Actinomadura verrucosospora</name>
    <dbReference type="NCBI Taxonomy" id="46165"/>
    <lineage>
        <taxon>Bacteria</taxon>
        <taxon>Bacillati</taxon>
        <taxon>Actinomycetota</taxon>
        <taxon>Actinomycetes</taxon>
        <taxon>Streptosporangiales</taxon>
        <taxon>Thermomonosporaceae</taxon>
        <taxon>Actinomadura</taxon>
    </lineage>
</organism>
<evidence type="ECO:0000256" key="1">
    <source>
        <dbReference type="SAM" id="Phobius"/>
    </source>
</evidence>
<feature type="domain" description="Putative Flp pilus-assembly TadG-like N-terminal" evidence="2">
    <location>
        <begin position="50"/>
        <end position="97"/>
    </location>
</feature>
<accession>A0A7D4ASG0</accession>
<keyword evidence="1" id="KW-1133">Transmembrane helix</keyword>
<gene>
    <name evidence="3" type="ORF">ACTIVE_5592</name>
</gene>
<keyword evidence="1" id="KW-0812">Transmembrane</keyword>
<keyword evidence="1" id="KW-0472">Membrane</keyword>
<sequence>MRAGRPWGGAGWSGGGRRAKATVGWKGGGVMARRPVDGRRAGGGWRCDRGAGTIWVVAFMAVIWVGGVVAVGVGGVRAARHRGDAAADLAALAGAARMADGAAGACGKAREIASRAGARMARCRVRGETVEVEVTVGLRVPLGGGDVRVRSRARAGPVGRDGVTWPGATRCTECQ</sequence>
<protein>
    <recommendedName>
        <fullName evidence="2">Putative Flp pilus-assembly TadG-like N-terminal domain-containing protein</fullName>
    </recommendedName>
</protein>
<dbReference type="InterPro" id="IPR021202">
    <property type="entry name" value="Rv3654c-like"/>
</dbReference>
<proteinExistence type="predicted"/>
<dbReference type="Proteomes" id="UP000501240">
    <property type="component" value="Chromosome"/>
</dbReference>
<feature type="transmembrane region" description="Helical" evidence="1">
    <location>
        <begin position="54"/>
        <end position="76"/>
    </location>
</feature>
<evidence type="ECO:0000313" key="3">
    <source>
        <dbReference type="EMBL" id="QKG23949.1"/>
    </source>
</evidence>
<dbReference type="Pfam" id="PF13400">
    <property type="entry name" value="Tad"/>
    <property type="match status" value="1"/>
</dbReference>
<evidence type="ECO:0000313" key="4">
    <source>
        <dbReference type="Proteomes" id="UP000501240"/>
    </source>
</evidence>
<keyword evidence="4" id="KW-1185">Reference proteome</keyword>
<name>A0A7D4ASG0_ACTVE</name>
<dbReference type="AlphaFoldDB" id="A0A7D4ASG0"/>
<dbReference type="InterPro" id="IPR028087">
    <property type="entry name" value="Tad_N"/>
</dbReference>
<evidence type="ECO:0000259" key="2">
    <source>
        <dbReference type="Pfam" id="PF13400"/>
    </source>
</evidence>
<reference evidence="3 4" key="1">
    <citation type="submission" date="2020-05" db="EMBL/GenBank/DDBJ databases">
        <title>Actinomadura verrucosospora NRRL-B18236 (PFL_A860) Genome sequencing and assembly.</title>
        <authorList>
            <person name="Samborskyy M."/>
        </authorList>
    </citation>
    <scope>NUCLEOTIDE SEQUENCE [LARGE SCALE GENOMIC DNA]</scope>
    <source>
        <strain evidence="3 4">NRRL:B18236</strain>
    </source>
</reference>